<organism evidence="2 3">
    <name type="scientific">Ureibacillus chungkukjangi</name>
    <dbReference type="NCBI Taxonomy" id="1202712"/>
    <lineage>
        <taxon>Bacteria</taxon>
        <taxon>Bacillati</taxon>
        <taxon>Bacillota</taxon>
        <taxon>Bacilli</taxon>
        <taxon>Bacillales</taxon>
        <taxon>Caryophanaceae</taxon>
        <taxon>Ureibacillus</taxon>
    </lineage>
</organism>
<keyword evidence="3" id="KW-1185">Reference proteome</keyword>
<feature type="transmembrane region" description="Helical" evidence="1">
    <location>
        <begin position="182"/>
        <end position="201"/>
    </location>
</feature>
<feature type="transmembrane region" description="Helical" evidence="1">
    <location>
        <begin position="80"/>
        <end position="102"/>
    </location>
</feature>
<evidence type="ECO:0000256" key="1">
    <source>
        <dbReference type="SAM" id="Phobius"/>
    </source>
</evidence>
<reference evidence="2 3" key="1">
    <citation type="submission" date="2018-06" db="EMBL/GenBank/DDBJ databases">
        <title>Genomic Encyclopedia of Archaeal and Bacterial Type Strains, Phase II (KMG-II): from individual species to whole genera.</title>
        <authorList>
            <person name="Goeker M."/>
        </authorList>
    </citation>
    <scope>NUCLEOTIDE SEQUENCE [LARGE SCALE GENOMIC DNA]</scope>
    <source>
        <strain evidence="2 3">KACC 16626</strain>
    </source>
</reference>
<accession>A0A318U429</accession>
<feature type="transmembrane region" description="Helical" evidence="1">
    <location>
        <begin position="122"/>
        <end position="143"/>
    </location>
</feature>
<protein>
    <submittedName>
        <fullName evidence="2">Uncharacterized protein</fullName>
    </submittedName>
</protein>
<feature type="transmembrane region" description="Helical" evidence="1">
    <location>
        <begin position="230"/>
        <end position="250"/>
    </location>
</feature>
<evidence type="ECO:0000313" key="3">
    <source>
        <dbReference type="Proteomes" id="UP000247416"/>
    </source>
</evidence>
<feature type="transmembrane region" description="Helical" evidence="1">
    <location>
        <begin position="262"/>
        <end position="282"/>
    </location>
</feature>
<feature type="transmembrane region" description="Helical" evidence="1">
    <location>
        <begin position="302"/>
        <end position="323"/>
    </location>
</feature>
<proteinExistence type="predicted"/>
<evidence type="ECO:0000313" key="2">
    <source>
        <dbReference type="EMBL" id="PYF06649.1"/>
    </source>
</evidence>
<dbReference type="EMBL" id="QJTJ01000008">
    <property type="protein sequence ID" value="PYF06649.1"/>
    <property type="molecule type" value="Genomic_DNA"/>
</dbReference>
<dbReference type="RefSeq" id="WP_107934716.1">
    <property type="nucleotide sequence ID" value="NZ_CP085009.1"/>
</dbReference>
<name>A0A318U429_9BACL</name>
<gene>
    <name evidence="2" type="ORF">BJ095_10870</name>
</gene>
<sequence>MNLIEVYIYEVTRRLPNKNREDIGLELKSTIEDMLPEKYSEDEVKKVLVELGNPAVLASEYNERPMHLIGPKYYDLYMSLLKMIVPIAVVIAFISVVAKYLVGFEGGDTVLNMGLMILGEGIWSILNVFMQVFFWLTLTFAILERTDHNEDKYPRTMSLQKWTPDDLKNISYIPQNRAVSKGYVFGSLLWTAIWGTIYFNADHLAGVYEGTGEGLEFILPALNQEVLNSFWPLIVIVIGLEIVFALTLFIKNQWTKKIAFFNVIREVIAVIVLIFLITNSNLLNPEFLAYMSNILNIAADQIRNFIIGLTLILFPIFSIYNSVEGYRKANR</sequence>
<dbReference type="AlphaFoldDB" id="A0A318U429"/>
<dbReference type="OrthoDB" id="116789at2"/>
<comment type="caution">
    <text evidence="2">The sequence shown here is derived from an EMBL/GenBank/DDBJ whole genome shotgun (WGS) entry which is preliminary data.</text>
</comment>
<keyword evidence="1" id="KW-1133">Transmembrane helix</keyword>
<keyword evidence="1" id="KW-0812">Transmembrane</keyword>
<keyword evidence="1" id="KW-0472">Membrane</keyword>
<dbReference type="Proteomes" id="UP000247416">
    <property type="component" value="Unassembled WGS sequence"/>
</dbReference>